<sequence length="153" mass="17869">MQVIDEINFFKSSIDSELGKFDAKLNKITSDISELKRNDKTYTEWYKLTDVRLNSITNTCDRIESKFKVKNDGMEGLSILNINDHLRILKDHVSEMINNTNQLSTHFAKSDSERQKLKNEIIANVEQIHRNYEPHIPRHSTPLNEKNLLLKDV</sequence>
<organism evidence="1 2">
    <name type="scientific">Austropuccinia psidii MF-1</name>
    <dbReference type="NCBI Taxonomy" id="1389203"/>
    <lineage>
        <taxon>Eukaryota</taxon>
        <taxon>Fungi</taxon>
        <taxon>Dikarya</taxon>
        <taxon>Basidiomycota</taxon>
        <taxon>Pucciniomycotina</taxon>
        <taxon>Pucciniomycetes</taxon>
        <taxon>Pucciniales</taxon>
        <taxon>Sphaerophragmiaceae</taxon>
        <taxon>Austropuccinia</taxon>
    </lineage>
</organism>
<comment type="caution">
    <text evidence="1">The sequence shown here is derived from an EMBL/GenBank/DDBJ whole genome shotgun (WGS) entry which is preliminary data.</text>
</comment>
<proteinExistence type="predicted"/>
<reference evidence="1" key="1">
    <citation type="submission" date="2021-03" db="EMBL/GenBank/DDBJ databases">
        <title>Draft genome sequence of rust myrtle Austropuccinia psidii MF-1, a brazilian biotype.</title>
        <authorList>
            <person name="Quecine M.C."/>
            <person name="Pachon D.M.R."/>
            <person name="Bonatelli M.L."/>
            <person name="Correr F.H."/>
            <person name="Franceschini L.M."/>
            <person name="Leite T.F."/>
            <person name="Margarido G.R.A."/>
            <person name="Almeida C.A."/>
            <person name="Ferrarezi J.A."/>
            <person name="Labate C.A."/>
        </authorList>
    </citation>
    <scope>NUCLEOTIDE SEQUENCE</scope>
    <source>
        <strain evidence="1">MF-1</strain>
    </source>
</reference>
<accession>A0A9Q3FDP2</accession>
<dbReference type="AlphaFoldDB" id="A0A9Q3FDP2"/>
<evidence type="ECO:0000313" key="1">
    <source>
        <dbReference type="EMBL" id="MBW0538188.1"/>
    </source>
</evidence>
<name>A0A9Q3FDP2_9BASI</name>
<evidence type="ECO:0000313" key="2">
    <source>
        <dbReference type="Proteomes" id="UP000765509"/>
    </source>
</evidence>
<keyword evidence="2" id="KW-1185">Reference proteome</keyword>
<dbReference type="Proteomes" id="UP000765509">
    <property type="component" value="Unassembled WGS sequence"/>
</dbReference>
<protein>
    <submittedName>
        <fullName evidence="1">Uncharacterized protein</fullName>
    </submittedName>
</protein>
<gene>
    <name evidence="1" type="ORF">O181_077903</name>
</gene>
<dbReference type="EMBL" id="AVOT02042748">
    <property type="protein sequence ID" value="MBW0538188.1"/>
    <property type="molecule type" value="Genomic_DNA"/>
</dbReference>